<organism evidence="2 3">
    <name type="scientific">Adineta steineri</name>
    <dbReference type="NCBI Taxonomy" id="433720"/>
    <lineage>
        <taxon>Eukaryota</taxon>
        <taxon>Metazoa</taxon>
        <taxon>Spiralia</taxon>
        <taxon>Gnathifera</taxon>
        <taxon>Rotifera</taxon>
        <taxon>Eurotatoria</taxon>
        <taxon>Bdelloidea</taxon>
        <taxon>Adinetida</taxon>
        <taxon>Adinetidae</taxon>
        <taxon>Adineta</taxon>
    </lineage>
</organism>
<evidence type="ECO:0000256" key="1">
    <source>
        <dbReference type="SAM" id="MobiDB-lite"/>
    </source>
</evidence>
<gene>
    <name evidence="2" type="ORF">OXD698_LOCUS47268</name>
</gene>
<reference evidence="2" key="1">
    <citation type="submission" date="2021-02" db="EMBL/GenBank/DDBJ databases">
        <authorList>
            <person name="Nowell W R."/>
        </authorList>
    </citation>
    <scope>NUCLEOTIDE SEQUENCE</scope>
</reference>
<feature type="non-terminal residue" evidence="2">
    <location>
        <position position="53"/>
    </location>
</feature>
<name>A0A820JB75_9BILA</name>
<evidence type="ECO:0000313" key="2">
    <source>
        <dbReference type="EMBL" id="CAF4322848.1"/>
    </source>
</evidence>
<evidence type="ECO:0000313" key="3">
    <source>
        <dbReference type="Proteomes" id="UP000663844"/>
    </source>
</evidence>
<comment type="caution">
    <text evidence="2">The sequence shown here is derived from an EMBL/GenBank/DDBJ whole genome shotgun (WGS) entry which is preliminary data.</text>
</comment>
<feature type="region of interest" description="Disordered" evidence="1">
    <location>
        <begin position="1"/>
        <end position="53"/>
    </location>
</feature>
<proteinExistence type="predicted"/>
<sequence>EAIETDEKSRGGTDENPLDENEDRPIERGDNEDNAGLNEGQVVETEDEERTTA</sequence>
<accession>A0A820JB75</accession>
<dbReference type="AlphaFoldDB" id="A0A820JB75"/>
<dbReference type="EMBL" id="CAJOAZ010018133">
    <property type="protein sequence ID" value="CAF4322848.1"/>
    <property type="molecule type" value="Genomic_DNA"/>
</dbReference>
<feature type="compositionally biased region" description="Acidic residues" evidence="1">
    <location>
        <begin position="44"/>
        <end position="53"/>
    </location>
</feature>
<protein>
    <submittedName>
        <fullName evidence="2">Uncharacterized protein</fullName>
    </submittedName>
</protein>
<dbReference type="Proteomes" id="UP000663844">
    <property type="component" value="Unassembled WGS sequence"/>
</dbReference>
<feature type="non-terminal residue" evidence="2">
    <location>
        <position position="1"/>
    </location>
</feature>
<feature type="compositionally biased region" description="Basic and acidic residues" evidence="1">
    <location>
        <begin position="1"/>
        <end position="13"/>
    </location>
</feature>